<gene>
    <name evidence="2" type="ORF">J2Z60_000711</name>
</gene>
<protein>
    <submittedName>
        <fullName evidence="2">DNA-binding MarR family transcriptional regulator</fullName>
    </submittedName>
</protein>
<dbReference type="Pfam" id="PF12802">
    <property type="entry name" value="MarR_2"/>
    <property type="match status" value="1"/>
</dbReference>
<keyword evidence="2" id="KW-0238">DNA-binding</keyword>
<dbReference type="EMBL" id="JAGGLU010000003">
    <property type="protein sequence ID" value="MBP2057540.1"/>
    <property type="molecule type" value="Genomic_DNA"/>
</dbReference>
<evidence type="ECO:0000313" key="2">
    <source>
        <dbReference type="EMBL" id="MBP2057540.1"/>
    </source>
</evidence>
<sequence length="146" mass="17267">MEISNTKKLNLAIIRGNKAYDYWAEKANLSNYLSVILYELLIRSKLSQKELIKLTDLPKQSINKGIHLLYEQGYISLTTSERDNRVKFCELTKDGQDYAREVMKPLIELEERVADRMGKEKMKQLTFLMTEWSDTFWKLMKEQAHK</sequence>
<organism evidence="2 3">
    <name type="scientific">Lactobacillus colini</name>
    <dbReference type="NCBI Taxonomy" id="1819254"/>
    <lineage>
        <taxon>Bacteria</taxon>
        <taxon>Bacillati</taxon>
        <taxon>Bacillota</taxon>
        <taxon>Bacilli</taxon>
        <taxon>Lactobacillales</taxon>
        <taxon>Lactobacillaceae</taxon>
        <taxon>Lactobacillus</taxon>
    </lineage>
</organism>
<dbReference type="InterPro" id="IPR036388">
    <property type="entry name" value="WH-like_DNA-bd_sf"/>
</dbReference>
<dbReference type="RefSeq" id="WP_209686286.1">
    <property type="nucleotide sequence ID" value="NZ_JAGGLU010000003.1"/>
</dbReference>
<dbReference type="SMART" id="SM00347">
    <property type="entry name" value="HTH_MARR"/>
    <property type="match status" value="1"/>
</dbReference>
<accession>A0ABS4MCX5</accession>
<name>A0ABS4MCX5_9LACO</name>
<comment type="caution">
    <text evidence="2">The sequence shown here is derived from an EMBL/GenBank/DDBJ whole genome shotgun (WGS) entry which is preliminary data.</text>
</comment>
<dbReference type="InterPro" id="IPR036390">
    <property type="entry name" value="WH_DNA-bd_sf"/>
</dbReference>
<keyword evidence="3" id="KW-1185">Reference proteome</keyword>
<proteinExistence type="predicted"/>
<dbReference type="PROSITE" id="PS50995">
    <property type="entry name" value="HTH_MARR_2"/>
    <property type="match status" value="1"/>
</dbReference>
<dbReference type="SUPFAM" id="SSF46785">
    <property type="entry name" value="Winged helix' DNA-binding domain"/>
    <property type="match status" value="1"/>
</dbReference>
<feature type="domain" description="HTH marR-type" evidence="1">
    <location>
        <begin position="1"/>
        <end position="134"/>
    </location>
</feature>
<reference evidence="2 3" key="1">
    <citation type="submission" date="2021-03" db="EMBL/GenBank/DDBJ databases">
        <title>Genomic Encyclopedia of Type Strains, Phase IV (KMG-IV): sequencing the most valuable type-strain genomes for metagenomic binning, comparative biology and taxonomic classification.</title>
        <authorList>
            <person name="Goeker M."/>
        </authorList>
    </citation>
    <scope>NUCLEOTIDE SEQUENCE [LARGE SCALE GENOMIC DNA]</scope>
    <source>
        <strain evidence="2 3">DSM 101872</strain>
    </source>
</reference>
<dbReference type="Proteomes" id="UP001519292">
    <property type="component" value="Unassembled WGS sequence"/>
</dbReference>
<evidence type="ECO:0000259" key="1">
    <source>
        <dbReference type="PROSITE" id="PS50995"/>
    </source>
</evidence>
<dbReference type="Gene3D" id="1.10.10.10">
    <property type="entry name" value="Winged helix-like DNA-binding domain superfamily/Winged helix DNA-binding domain"/>
    <property type="match status" value="1"/>
</dbReference>
<dbReference type="GO" id="GO:0003677">
    <property type="term" value="F:DNA binding"/>
    <property type="evidence" value="ECO:0007669"/>
    <property type="project" value="UniProtKB-KW"/>
</dbReference>
<evidence type="ECO:0000313" key="3">
    <source>
        <dbReference type="Proteomes" id="UP001519292"/>
    </source>
</evidence>
<dbReference type="InterPro" id="IPR000835">
    <property type="entry name" value="HTH_MarR-typ"/>
</dbReference>